<dbReference type="STRING" id="1618573.UT19_C0003G0033"/>
<dbReference type="PRINTS" id="PR00377">
    <property type="entry name" value="IMPHPHTASES"/>
</dbReference>
<dbReference type="Gene3D" id="3.30.540.10">
    <property type="entry name" value="Fructose-1,6-Bisphosphatase, subunit A, domain 1"/>
    <property type="match status" value="1"/>
</dbReference>
<keyword evidence="4 7" id="KW-0378">Hydrolase</keyword>
<evidence type="ECO:0000256" key="2">
    <source>
        <dbReference type="ARBA" id="ARBA00001946"/>
    </source>
</evidence>
<dbReference type="GO" id="GO:0046872">
    <property type="term" value="F:metal ion binding"/>
    <property type="evidence" value="ECO:0007669"/>
    <property type="project" value="UniProtKB-KW"/>
</dbReference>
<evidence type="ECO:0000313" key="9">
    <source>
        <dbReference type="Proteomes" id="UP000034932"/>
    </source>
</evidence>
<feature type="binding site" evidence="6">
    <location>
        <position position="89"/>
    </location>
    <ligand>
        <name>Mg(2+)</name>
        <dbReference type="ChEBI" id="CHEBI:18420"/>
        <label>1</label>
        <note>catalytic</note>
    </ligand>
</feature>
<dbReference type="PROSITE" id="PS00629">
    <property type="entry name" value="IMP_1"/>
    <property type="match status" value="1"/>
</dbReference>
<dbReference type="GO" id="GO:0007165">
    <property type="term" value="P:signal transduction"/>
    <property type="evidence" value="ECO:0007669"/>
    <property type="project" value="TreeGrafter"/>
</dbReference>
<dbReference type="PANTHER" id="PTHR20854:SF4">
    <property type="entry name" value="INOSITOL-1-MONOPHOSPHATASE-RELATED"/>
    <property type="match status" value="1"/>
</dbReference>
<dbReference type="AlphaFoldDB" id="A0A0G0LQS1"/>
<evidence type="ECO:0000256" key="1">
    <source>
        <dbReference type="ARBA" id="ARBA00001033"/>
    </source>
</evidence>
<dbReference type="PANTHER" id="PTHR20854">
    <property type="entry name" value="INOSITOL MONOPHOSPHATASE"/>
    <property type="match status" value="1"/>
</dbReference>
<evidence type="ECO:0000256" key="6">
    <source>
        <dbReference type="PIRSR" id="PIRSR600760-2"/>
    </source>
</evidence>
<feature type="binding site" evidence="6">
    <location>
        <position position="90"/>
    </location>
    <ligand>
        <name>Mg(2+)</name>
        <dbReference type="ChEBI" id="CHEBI:18420"/>
        <label>2</label>
    </ligand>
</feature>
<dbReference type="SUPFAM" id="SSF56655">
    <property type="entry name" value="Carbohydrate phosphatase"/>
    <property type="match status" value="1"/>
</dbReference>
<dbReference type="FunFam" id="3.30.540.10:FF:000003">
    <property type="entry name" value="Inositol-1-monophosphatase"/>
    <property type="match status" value="1"/>
</dbReference>
<evidence type="ECO:0000256" key="4">
    <source>
        <dbReference type="ARBA" id="ARBA00022801"/>
    </source>
</evidence>
<sequence>MLSKQNLIDFLEFSTKLAKEAGKILLKEQKKVRIVKYKDRKDIVTSTDLASEKFVINEITRNFPDHSILSEEKGEINKLSDFRWIIDPLDGTKEYIRGIPLWNFSMALEYKNELLVSVVYRPFEESLFSAAKGTGSFLNGKSIKVSSIQKLEDSFIFCYLPLYHRNRENYENAYKRLSEIGKKTYRLRSLSDENTGLCWLAQGGIEAYVNLSNPPKWHDFAPGLFVAQEAGALITDSRGKSLNRNFFNGIIASNNHRILDRIIDIVS</sequence>
<comment type="catalytic activity">
    <reaction evidence="1 7">
        <text>a myo-inositol phosphate + H2O = myo-inositol + phosphate</text>
        <dbReference type="Rhea" id="RHEA:24056"/>
        <dbReference type="ChEBI" id="CHEBI:15377"/>
        <dbReference type="ChEBI" id="CHEBI:17268"/>
        <dbReference type="ChEBI" id="CHEBI:43474"/>
        <dbReference type="ChEBI" id="CHEBI:84139"/>
        <dbReference type="EC" id="3.1.3.25"/>
    </reaction>
</comment>
<dbReference type="Gene3D" id="3.40.190.80">
    <property type="match status" value="1"/>
</dbReference>
<feature type="binding site" evidence="6">
    <location>
        <position position="87"/>
    </location>
    <ligand>
        <name>Mg(2+)</name>
        <dbReference type="ChEBI" id="CHEBI:18420"/>
        <label>1</label>
        <note>catalytic</note>
    </ligand>
</feature>
<accession>A0A0G0LQS1</accession>
<proteinExistence type="inferred from homology"/>
<gene>
    <name evidence="8" type="ORF">UT19_C0003G0033</name>
</gene>
<evidence type="ECO:0000256" key="5">
    <source>
        <dbReference type="ARBA" id="ARBA00022842"/>
    </source>
</evidence>
<dbReference type="Pfam" id="PF00459">
    <property type="entry name" value="Inositol_P"/>
    <property type="match status" value="1"/>
</dbReference>
<evidence type="ECO:0000256" key="3">
    <source>
        <dbReference type="ARBA" id="ARBA00022723"/>
    </source>
</evidence>
<dbReference type="EC" id="3.1.3.25" evidence="7"/>
<name>A0A0G0LQS1_9BACT</name>
<evidence type="ECO:0000256" key="7">
    <source>
        <dbReference type="RuleBase" id="RU364068"/>
    </source>
</evidence>
<dbReference type="CDD" id="cd01639">
    <property type="entry name" value="IMPase"/>
    <property type="match status" value="1"/>
</dbReference>
<feature type="binding site" evidence="6">
    <location>
        <position position="71"/>
    </location>
    <ligand>
        <name>Mg(2+)</name>
        <dbReference type="ChEBI" id="CHEBI:18420"/>
        <label>1</label>
        <note>catalytic</note>
    </ligand>
</feature>
<feature type="binding site" evidence="6">
    <location>
        <position position="219"/>
    </location>
    <ligand>
        <name>Mg(2+)</name>
        <dbReference type="ChEBI" id="CHEBI:18420"/>
        <label>1</label>
        <note>catalytic</note>
    </ligand>
</feature>
<comment type="similarity">
    <text evidence="7">Belongs to the inositol monophosphatase superfamily.</text>
</comment>
<dbReference type="GO" id="GO:0006020">
    <property type="term" value="P:inositol metabolic process"/>
    <property type="evidence" value="ECO:0007669"/>
    <property type="project" value="TreeGrafter"/>
</dbReference>
<dbReference type="InterPro" id="IPR020583">
    <property type="entry name" value="Inositol_monoP_metal-BS"/>
</dbReference>
<dbReference type="GO" id="GO:0008934">
    <property type="term" value="F:inositol monophosphate 1-phosphatase activity"/>
    <property type="evidence" value="ECO:0007669"/>
    <property type="project" value="InterPro"/>
</dbReference>
<dbReference type="InterPro" id="IPR033942">
    <property type="entry name" value="IMPase"/>
</dbReference>
<keyword evidence="5 6" id="KW-0460">Magnesium</keyword>
<dbReference type="Proteomes" id="UP000034932">
    <property type="component" value="Unassembled WGS sequence"/>
</dbReference>
<comment type="caution">
    <text evidence="8">The sequence shown here is derived from an EMBL/GenBank/DDBJ whole genome shotgun (WGS) entry which is preliminary data.</text>
</comment>
<dbReference type="InterPro" id="IPR000760">
    <property type="entry name" value="Inositol_monophosphatase-like"/>
</dbReference>
<keyword evidence="3 6" id="KW-0479">Metal-binding</keyword>
<evidence type="ECO:0000313" key="8">
    <source>
        <dbReference type="EMBL" id="KKQ94228.1"/>
    </source>
</evidence>
<reference evidence="8 9" key="1">
    <citation type="journal article" date="2015" name="Nature">
        <title>rRNA introns, odd ribosomes, and small enigmatic genomes across a large radiation of phyla.</title>
        <authorList>
            <person name="Brown C.T."/>
            <person name="Hug L.A."/>
            <person name="Thomas B.C."/>
            <person name="Sharon I."/>
            <person name="Castelle C.J."/>
            <person name="Singh A."/>
            <person name="Wilkins M.J."/>
            <person name="Williams K.H."/>
            <person name="Banfield J.F."/>
        </authorList>
    </citation>
    <scope>NUCLEOTIDE SEQUENCE [LARGE SCALE GENOMIC DNA]</scope>
</reference>
<comment type="cofactor">
    <cofactor evidence="2 6 7">
        <name>Mg(2+)</name>
        <dbReference type="ChEBI" id="CHEBI:18420"/>
    </cofactor>
</comment>
<dbReference type="EMBL" id="LBVW01000003">
    <property type="protein sequence ID" value="KKQ94228.1"/>
    <property type="molecule type" value="Genomic_DNA"/>
</dbReference>
<organism evidence="8 9">
    <name type="scientific">Candidatus Woesebacteria bacterium GW2011_GWB1_39_10b</name>
    <dbReference type="NCBI Taxonomy" id="1618573"/>
    <lineage>
        <taxon>Bacteria</taxon>
        <taxon>Candidatus Woeseibacteriota</taxon>
    </lineage>
</organism>
<protein>
    <recommendedName>
        <fullName evidence="7">Inositol-1-monophosphatase</fullName>
        <ecNumber evidence="7">3.1.3.25</ecNumber>
    </recommendedName>
</protein>